<evidence type="ECO:0000256" key="3">
    <source>
        <dbReference type="ARBA" id="ARBA00023054"/>
    </source>
</evidence>
<dbReference type="Proteomes" id="UP000279833">
    <property type="component" value="Unassembled WGS sequence"/>
</dbReference>
<evidence type="ECO:0000313" key="6">
    <source>
        <dbReference type="Proteomes" id="UP000279833"/>
    </source>
</evidence>
<evidence type="ECO:0000256" key="2">
    <source>
        <dbReference type="ARBA" id="ARBA00022927"/>
    </source>
</evidence>
<dbReference type="GO" id="GO:1990745">
    <property type="term" value="C:EARP complex"/>
    <property type="evidence" value="ECO:0007669"/>
    <property type="project" value="InterPro"/>
</dbReference>
<dbReference type="EMBL" id="UZAK01034649">
    <property type="protein sequence ID" value="VDP46074.1"/>
    <property type="molecule type" value="Genomic_DNA"/>
</dbReference>
<proteinExistence type="predicted"/>
<dbReference type="GO" id="GO:0015031">
    <property type="term" value="P:protein transport"/>
    <property type="evidence" value="ECO:0007669"/>
    <property type="project" value="UniProtKB-KW"/>
</dbReference>
<accession>A0A183K9V3</accession>
<dbReference type="PANTHER" id="PTHR13258:SF0">
    <property type="entry name" value="SYNDETIN"/>
    <property type="match status" value="1"/>
</dbReference>
<dbReference type="STRING" id="6186.A0A183K9V3"/>
<reference evidence="7" key="1">
    <citation type="submission" date="2016-06" db="UniProtKB">
        <authorList>
            <consortium name="WormBaseParasite"/>
        </authorList>
    </citation>
    <scope>IDENTIFICATION</scope>
</reference>
<dbReference type="GO" id="GO:0000149">
    <property type="term" value="F:SNARE binding"/>
    <property type="evidence" value="ECO:0007669"/>
    <property type="project" value="TreeGrafter"/>
</dbReference>
<keyword evidence="1" id="KW-0813">Transport</keyword>
<evidence type="ECO:0000259" key="4">
    <source>
        <dbReference type="Pfam" id="PF10475"/>
    </source>
</evidence>
<evidence type="ECO:0000256" key="1">
    <source>
        <dbReference type="ARBA" id="ARBA00022448"/>
    </source>
</evidence>
<dbReference type="AlphaFoldDB" id="A0A183K9V3"/>
<dbReference type="WBParaSite" id="SCUD_0001178601-mRNA-1">
    <property type="protein sequence ID" value="SCUD_0001178601-mRNA-1"/>
    <property type="gene ID" value="SCUD_0001178601"/>
</dbReference>
<evidence type="ECO:0000313" key="7">
    <source>
        <dbReference type="WBParaSite" id="SCUD_0001178601-mRNA-1"/>
    </source>
</evidence>
<organism evidence="7">
    <name type="scientific">Schistosoma curassoni</name>
    <dbReference type="NCBI Taxonomy" id="6186"/>
    <lineage>
        <taxon>Eukaryota</taxon>
        <taxon>Metazoa</taxon>
        <taxon>Spiralia</taxon>
        <taxon>Lophotrochozoa</taxon>
        <taxon>Platyhelminthes</taxon>
        <taxon>Trematoda</taxon>
        <taxon>Digenea</taxon>
        <taxon>Strigeidida</taxon>
        <taxon>Schistosomatoidea</taxon>
        <taxon>Schistosomatidae</taxon>
        <taxon>Schistosoma</taxon>
    </lineage>
</organism>
<dbReference type="InterPro" id="IPR019515">
    <property type="entry name" value="VPS54_N"/>
</dbReference>
<protein>
    <submittedName>
        <fullName evidence="7">Vps54_N domain-containing protein</fullName>
    </submittedName>
</protein>
<keyword evidence="3" id="KW-0175">Coiled coil</keyword>
<evidence type="ECO:0000313" key="5">
    <source>
        <dbReference type="EMBL" id="VDP46074.1"/>
    </source>
</evidence>
<dbReference type="Pfam" id="PF10475">
    <property type="entry name" value="Vps54_N"/>
    <property type="match status" value="1"/>
</dbReference>
<gene>
    <name evidence="5" type="ORF">SCUD_LOCUS11786</name>
</gene>
<dbReference type="PANTHER" id="PTHR13258">
    <property type="entry name" value="SYNDETIN"/>
    <property type="match status" value="1"/>
</dbReference>
<sequence>MDKILRLVSQRSKLPNGIEEVEKSVSSFQPLTLSKQTINSSVDSPNPTRDPHVMQELINNVEDVYYSMTFDSGKYEIENIAGPNCRELSKLKLRLLALDRQNKAVSRRVSELVLEKHPQYEAELKGVLSLQSDNWETLCMCREIRNSLKQADKTLVLSRLIVLRNHRRQLRLKQTLNILFRLRNLQNNVHRLDTLIKQGDFYDAIQLHRESLVLLEDFRSYRCIE</sequence>
<dbReference type="InterPro" id="IPR040047">
    <property type="entry name" value="VPS50"/>
</dbReference>
<name>A0A183K9V3_9TREM</name>
<keyword evidence="2" id="KW-0653">Protein transport</keyword>
<dbReference type="GO" id="GO:0032456">
    <property type="term" value="P:endocytic recycling"/>
    <property type="evidence" value="ECO:0007669"/>
    <property type="project" value="InterPro"/>
</dbReference>
<dbReference type="GO" id="GO:0042147">
    <property type="term" value="P:retrograde transport, endosome to Golgi"/>
    <property type="evidence" value="ECO:0007669"/>
    <property type="project" value="InterPro"/>
</dbReference>
<keyword evidence="6" id="KW-1185">Reference proteome</keyword>
<feature type="domain" description="Vacuolar protein sorting-associated protein 54 N-terminal" evidence="4">
    <location>
        <begin position="58"/>
        <end position="225"/>
    </location>
</feature>
<dbReference type="GO" id="GO:0005829">
    <property type="term" value="C:cytosol"/>
    <property type="evidence" value="ECO:0007669"/>
    <property type="project" value="GOC"/>
</dbReference>
<reference evidence="5 6" key="2">
    <citation type="submission" date="2018-11" db="EMBL/GenBank/DDBJ databases">
        <authorList>
            <consortium name="Pathogen Informatics"/>
        </authorList>
    </citation>
    <scope>NUCLEOTIDE SEQUENCE [LARGE SCALE GENOMIC DNA]</scope>
    <source>
        <strain evidence="5">Dakar</strain>
        <strain evidence="6">Dakar, Senegal</strain>
    </source>
</reference>